<dbReference type="Proteomes" id="UP000012371">
    <property type="component" value="Unassembled WGS sequence"/>
</dbReference>
<dbReference type="InterPro" id="IPR002931">
    <property type="entry name" value="Transglutaminase-like"/>
</dbReference>
<evidence type="ECO:0000313" key="3">
    <source>
        <dbReference type="Proteomes" id="UP000012371"/>
    </source>
</evidence>
<feature type="domain" description="Transglutaminase-like" evidence="1">
    <location>
        <begin position="433"/>
        <end position="497"/>
    </location>
</feature>
<dbReference type="SMART" id="SM00460">
    <property type="entry name" value="TGc"/>
    <property type="match status" value="1"/>
</dbReference>
<organism evidence="2 3">
    <name type="scientific">Leptospira terpstrae serovar Hualin str. LT 11-33 = ATCC 700639</name>
    <dbReference type="NCBI Taxonomy" id="1257025"/>
    <lineage>
        <taxon>Bacteria</taxon>
        <taxon>Pseudomonadati</taxon>
        <taxon>Spirochaetota</taxon>
        <taxon>Spirochaetia</taxon>
        <taxon>Leptospirales</taxon>
        <taxon>Leptospiraceae</taxon>
        <taxon>Leptospira</taxon>
    </lineage>
</organism>
<sequence>MKKIVWVILFPFLFSSLLAEKYAKELISWKEVRSQYNWQIPPTFLESETVDLFESILYSEGRILIQTKDSTKQSSILVWNLASKEATRLPWEGGKVTGWTECRGNLLFQTANTLWEMNPQSFAVQRKLVWPDKGKSWKDIVCLENQIYRLDKNQLEVYNWNTGELVSQIPLPFPSVQRITKRNESEIFLISSFWGNTVQVFSPKKQMGMGEFKFPVTHRALFKLAAIGEDQYIIFDPLTKTYGEWKGYGNSIFPLTTPLEVADGNKVFRFSPIQNQIEYQFQWTALVDLPETKIHFVLPKEDTASQVLREETFSSDSKLEVDESGNRLLVLNIPSRKAGDIGEITVYRALLTRYKIQWNLDPDLSIPQNQNSKLFANYLQDDWFLKINSPTVTEKRNSLFQESSNLKDVLLKTQEYVASIPYKSGSFEPAPQVIEKNNGGCTEHSYVTMALLRGKGIPSRLVWNYLPTETANEITFNHKFVEVWVEGLGWIPMEPLAPPKSKPGVTYARHVVFATLSNPTHPQIAGGDRLVQLAKESLSLGKKIKFKLVVSKSEVGKEVKGPEEKEEGIVPLKTNRALLKGEDLLVP</sequence>
<evidence type="ECO:0000259" key="1">
    <source>
        <dbReference type="SMART" id="SM00460"/>
    </source>
</evidence>
<dbReference type="SUPFAM" id="SSF54001">
    <property type="entry name" value="Cysteine proteinases"/>
    <property type="match status" value="1"/>
</dbReference>
<dbReference type="OrthoDB" id="336234at2"/>
<dbReference type="AlphaFoldDB" id="N1VWM3"/>
<dbReference type="SUPFAM" id="SSF63829">
    <property type="entry name" value="Calcium-dependent phosphotriesterase"/>
    <property type="match status" value="1"/>
</dbReference>
<comment type="caution">
    <text evidence="2">The sequence shown here is derived from an EMBL/GenBank/DDBJ whole genome shotgun (WGS) entry which is preliminary data.</text>
</comment>
<dbReference type="STRING" id="1257025.LEP1GSC203_1868"/>
<gene>
    <name evidence="2" type="ORF">LEP1GSC203_1868</name>
</gene>
<dbReference type="RefSeq" id="WP_002973850.1">
    <property type="nucleotide sequence ID" value="NZ_AOGW02000010.1"/>
</dbReference>
<dbReference type="PANTHER" id="PTHR33490">
    <property type="entry name" value="BLR5614 PROTEIN-RELATED"/>
    <property type="match status" value="1"/>
</dbReference>
<dbReference type="InterPro" id="IPR038765">
    <property type="entry name" value="Papain-like_cys_pep_sf"/>
</dbReference>
<name>N1VWM3_9LEPT</name>
<keyword evidence="3" id="KW-1185">Reference proteome</keyword>
<evidence type="ECO:0000313" key="2">
    <source>
        <dbReference type="EMBL" id="EMY61187.1"/>
    </source>
</evidence>
<dbReference type="Pfam" id="PF01841">
    <property type="entry name" value="Transglut_core"/>
    <property type="match status" value="1"/>
</dbReference>
<accession>N1VWM3</accession>
<reference evidence="2" key="1">
    <citation type="submission" date="2013-03" db="EMBL/GenBank/DDBJ databases">
        <authorList>
            <person name="Harkins D.M."/>
            <person name="Durkin A.S."/>
            <person name="Brinkac L.M."/>
            <person name="Haft D.H."/>
            <person name="Selengut J.D."/>
            <person name="Sanka R."/>
            <person name="DePew J."/>
            <person name="Purushe J."/>
            <person name="Hartskeerl R.A."/>
            <person name="Ahmed A."/>
            <person name="van der Linden H."/>
            <person name="Goris M.G.A."/>
            <person name="Vinetz J.M."/>
            <person name="Sutton G.G."/>
            <person name="Nierman W.C."/>
            <person name="Fouts D.E."/>
        </authorList>
    </citation>
    <scope>NUCLEOTIDE SEQUENCE [LARGE SCALE GENOMIC DNA]</scope>
    <source>
        <strain evidence="2">LT 11-33</strain>
    </source>
</reference>
<dbReference type="EMBL" id="AOGW02000010">
    <property type="protein sequence ID" value="EMY61187.1"/>
    <property type="molecule type" value="Genomic_DNA"/>
</dbReference>
<proteinExistence type="predicted"/>
<dbReference type="Gene3D" id="3.10.620.30">
    <property type="match status" value="1"/>
</dbReference>
<protein>
    <submittedName>
        <fullName evidence="2">Transglutaminase-like protein</fullName>
    </submittedName>
</protein>
<dbReference type="PANTHER" id="PTHR33490:SF6">
    <property type="entry name" value="SLL1049 PROTEIN"/>
    <property type="match status" value="1"/>
</dbReference>